<feature type="region of interest" description="Disordered" evidence="1">
    <location>
        <begin position="58"/>
        <end position="87"/>
    </location>
</feature>
<evidence type="ECO:0000313" key="2">
    <source>
        <dbReference type="EMBL" id="KAG5274648.1"/>
    </source>
</evidence>
<evidence type="ECO:0000256" key="1">
    <source>
        <dbReference type="SAM" id="MobiDB-lite"/>
    </source>
</evidence>
<keyword evidence="3" id="KW-1185">Reference proteome</keyword>
<dbReference type="EMBL" id="JADWDJ010000010">
    <property type="protein sequence ID" value="KAG5274648.1"/>
    <property type="molecule type" value="Genomic_DNA"/>
</dbReference>
<protein>
    <submittedName>
        <fullName evidence="2">Uncharacterized protein</fullName>
    </submittedName>
</protein>
<feature type="compositionally biased region" description="Polar residues" evidence="1">
    <location>
        <begin position="69"/>
        <end position="79"/>
    </location>
</feature>
<evidence type="ECO:0000313" key="3">
    <source>
        <dbReference type="Proteomes" id="UP000823561"/>
    </source>
</evidence>
<gene>
    <name evidence="2" type="ORF">AALO_G00138600</name>
</gene>
<feature type="region of interest" description="Disordered" evidence="1">
    <location>
        <begin position="1"/>
        <end position="38"/>
    </location>
</feature>
<reference evidence="2" key="1">
    <citation type="submission" date="2020-10" db="EMBL/GenBank/DDBJ databases">
        <title>Chromosome-scale genome assembly of the Allis shad, Alosa alosa.</title>
        <authorList>
            <person name="Margot Z."/>
            <person name="Christophe K."/>
            <person name="Cabau C."/>
            <person name="Louis A."/>
            <person name="Berthelot C."/>
            <person name="Parey E."/>
            <person name="Roest Crollius H."/>
            <person name="Montfort J."/>
            <person name="Robinson-Rechavi M."/>
            <person name="Bucao C."/>
            <person name="Bouchez O."/>
            <person name="Gislard M."/>
            <person name="Lluch J."/>
            <person name="Milhes M."/>
            <person name="Lampietro C."/>
            <person name="Lopez Roques C."/>
            <person name="Donnadieu C."/>
            <person name="Braasch I."/>
            <person name="Desvignes T."/>
            <person name="Postlethwait J."/>
            <person name="Bobe J."/>
            <person name="Guiguen Y."/>
        </authorList>
    </citation>
    <scope>NUCLEOTIDE SEQUENCE</scope>
    <source>
        <strain evidence="2">M-15738</strain>
        <tissue evidence="2">Blood</tissue>
    </source>
</reference>
<dbReference type="AlphaFoldDB" id="A0AAV6GHR7"/>
<proteinExistence type="predicted"/>
<sequence length="136" mass="15029">MEAEVNQHKQKKGTVRPAQSPVSEEEQLESYESEEEVDYDYQEEMLVTTYPPVTVVHEIPQTDLRPSSGEENLNASPGESSLRPEAELHTVGCPPDSCLHRGIPCALLASCSLCMHPVTFLDCCRLLNMGLIADLS</sequence>
<feature type="compositionally biased region" description="Acidic residues" evidence="1">
    <location>
        <begin position="23"/>
        <end position="38"/>
    </location>
</feature>
<dbReference type="Proteomes" id="UP000823561">
    <property type="component" value="Chromosome 10"/>
</dbReference>
<comment type="caution">
    <text evidence="2">The sequence shown here is derived from an EMBL/GenBank/DDBJ whole genome shotgun (WGS) entry which is preliminary data.</text>
</comment>
<accession>A0AAV6GHR7</accession>
<organism evidence="2 3">
    <name type="scientific">Alosa alosa</name>
    <name type="common">allis shad</name>
    <dbReference type="NCBI Taxonomy" id="278164"/>
    <lineage>
        <taxon>Eukaryota</taxon>
        <taxon>Metazoa</taxon>
        <taxon>Chordata</taxon>
        <taxon>Craniata</taxon>
        <taxon>Vertebrata</taxon>
        <taxon>Euteleostomi</taxon>
        <taxon>Actinopterygii</taxon>
        <taxon>Neopterygii</taxon>
        <taxon>Teleostei</taxon>
        <taxon>Clupei</taxon>
        <taxon>Clupeiformes</taxon>
        <taxon>Clupeoidei</taxon>
        <taxon>Clupeidae</taxon>
        <taxon>Alosa</taxon>
    </lineage>
</organism>
<name>A0AAV6GHR7_9TELE</name>